<dbReference type="NCBIfam" id="TIGR00768">
    <property type="entry name" value="rimK_fam"/>
    <property type="match status" value="1"/>
</dbReference>
<evidence type="ECO:0000256" key="1">
    <source>
        <dbReference type="ARBA" id="ARBA00022723"/>
    </source>
</evidence>
<dbReference type="Gene3D" id="3.30.470.20">
    <property type="entry name" value="ATP-grasp fold, B domain"/>
    <property type="match status" value="1"/>
</dbReference>
<dbReference type="SUPFAM" id="SSF56059">
    <property type="entry name" value="Glutathione synthetase ATP-binding domain-like"/>
    <property type="match status" value="1"/>
</dbReference>
<keyword evidence="7" id="KW-1185">Reference proteome</keyword>
<dbReference type="PANTHER" id="PTHR21621:SF0">
    <property type="entry name" value="BETA-CITRYLGLUTAMATE SYNTHASE B-RELATED"/>
    <property type="match status" value="1"/>
</dbReference>
<dbReference type="PROSITE" id="PS50975">
    <property type="entry name" value="ATP_GRASP"/>
    <property type="match status" value="1"/>
</dbReference>
<reference evidence="6 7" key="1">
    <citation type="submission" date="2023-10" db="EMBL/GenBank/DDBJ databases">
        <title>Virgibacillus halophilus 5B73C genome.</title>
        <authorList>
            <person name="Miliotis G."/>
            <person name="Sengupta P."/>
            <person name="Hameed A."/>
            <person name="Chuvochina M."/>
            <person name="Mcdonagh F."/>
            <person name="Simpson A.C."/>
            <person name="Singh N.K."/>
            <person name="Rekha P.D."/>
            <person name="Raman K."/>
            <person name="Hugenholtz P."/>
            <person name="Venkateswaran K."/>
        </authorList>
    </citation>
    <scope>NUCLEOTIDE SEQUENCE [LARGE SCALE GENOMIC DNA]</scope>
    <source>
        <strain evidence="6 7">5B73C</strain>
    </source>
</reference>
<keyword evidence="3 4" id="KW-0067">ATP-binding</keyword>
<dbReference type="Proteomes" id="UP001281447">
    <property type="component" value="Unassembled WGS sequence"/>
</dbReference>
<evidence type="ECO:0000256" key="2">
    <source>
        <dbReference type="ARBA" id="ARBA00022741"/>
    </source>
</evidence>
<feature type="domain" description="ATP-grasp" evidence="5">
    <location>
        <begin position="22"/>
        <end position="210"/>
    </location>
</feature>
<dbReference type="GO" id="GO:0016874">
    <property type="term" value="F:ligase activity"/>
    <property type="evidence" value="ECO:0007669"/>
    <property type="project" value="UniProtKB-KW"/>
</dbReference>
<dbReference type="InterPro" id="IPR011761">
    <property type="entry name" value="ATP-grasp"/>
</dbReference>
<evidence type="ECO:0000313" key="6">
    <source>
        <dbReference type="EMBL" id="MDY0396881.1"/>
    </source>
</evidence>
<dbReference type="InterPro" id="IPR004666">
    <property type="entry name" value="Rp_bS6_RimK/Lys_biosynth_LsyX"/>
</dbReference>
<dbReference type="Gene3D" id="3.30.1490.20">
    <property type="entry name" value="ATP-grasp fold, A domain"/>
    <property type="match status" value="1"/>
</dbReference>
<dbReference type="InterPro" id="IPR013651">
    <property type="entry name" value="ATP-grasp_RimK-type"/>
</dbReference>
<keyword evidence="2 4" id="KW-0547">Nucleotide-binding</keyword>
<evidence type="ECO:0000256" key="3">
    <source>
        <dbReference type="ARBA" id="ARBA00022840"/>
    </source>
</evidence>
<keyword evidence="1" id="KW-0479">Metal-binding</keyword>
<evidence type="ECO:0000259" key="5">
    <source>
        <dbReference type="PROSITE" id="PS50975"/>
    </source>
</evidence>
<gene>
    <name evidence="6" type="ORF">RWE15_24510</name>
</gene>
<dbReference type="EMBL" id="JAWDIP010000004">
    <property type="protein sequence ID" value="MDY0396881.1"/>
    <property type="molecule type" value="Genomic_DNA"/>
</dbReference>
<proteinExistence type="predicted"/>
<dbReference type="InterPro" id="IPR013815">
    <property type="entry name" value="ATP_grasp_subdomain_1"/>
</dbReference>
<dbReference type="Pfam" id="PF08443">
    <property type="entry name" value="RimK"/>
    <property type="match status" value="1"/>
</dbReference>
<sequence length="220" mass="24302">MDLQVFNKAETIAVSDDKIATYQRLARAGLPIPKTIVSPKVFLQHDLEKFSYTEAVIKELGFPMIVKEAFGSFGEQVHLIQEKSGLLDIIRRLHGKPFMFQEFIQTSYGTDVRLQVVGNRVVAAMKRIARDDFRANVTAGASMEPYHPTYTEEKLAVAAAKTIDADFAGIDLLFGKTSPVVCEINSNAHIRNLLNCTGTNAADFIADHVLQSIQSEGVSQ</sequence>
<protein>
    <submittedName>
        <fullName evidence="6">RimK family alpha-L-glutamate ligase</fullName>
    </submittedName>
</protein>
<evidence type="ECO:0000313" key="7">
    <source>
        <dbReference type="Proteomes" id="UP001281447"/>
    </source>
</evidence>
<name>A0ABU5CDG8_9BACI</name>
<evidence type="ECO:0000256" key="4">
    <source>
        <dbReference type="PROSITE-ProRule" id="PRU00409"/>
    </source>
</evidence>
<dbReference type="PANTHER" id="PTHR21621">
    <property type="entry name" value="RIBOSOMAL PROTEIN S6 MODIFICATION PROTEIN"/>
    <property type="match status" value="1"/>
</dbReference>
<keyword evidence="6" id="KW-0436">Ligase</keyword>
<organism evidence="6 7">
    <name type="scientific">Tigheibacillus halophilus</name>
    <dbReference type="NCBI Taxonomy" id="361280"/>
    <lineage>
        <taxon>Bacteria</taxon>
        <taxon>Bacillati</taxon>
        <taxon>Bacillota</taxon>
        <taxon>Bacilli</taxon>
        <taxon>Bacillales</taxon>
        <taxon>Bacillaceae</taxon>
        <taxon>Tigheibacillus</taxon>
    </lineage>
</organism>
<comment type="caution">
    <text evidence="6">The sequence shown here is derived from an EMBL/GenBank/DDBJ whole genome shotgun (WGS) entry which is preliminary data.</text>
</comment>
<accession>A0ABU5CDG8</accession>
<dbReference type="Gene3D" id="3.40.50.20">
    <property type="match status" value="1"/>
</dbReference>